<reference evidence="1" key="1">
    <citation type="submission" date="2013-04" db="EMBL/GenBank/DDBJ databases">
        <authorList>
            <person name="Qu J."/>
            <person name="Murali S.C."/>
            <person name="Bandaranaike D."/>
            <person name="Bellair M."/>
            <person name="Blankenburg K."/>
            <person name="Chao H."/>
            <person name="Dinh H."/>
            <person name="Doddapaneni H."/>
            <person name="Downs B."/>
            <person name="Dugan-Rocha S."/>
            <person name="Elkadiri S."/>
            <person name="Gnanaolivu R.D."/>
            <person name="Hernandez B."/>
            <person name="Javaid M."/>
            <person name="Jayaseelan J.C."/>
            <person name="Lee S."/>
            <person name="Li M."/>
            <person name="Ming W."/>
            <person name="Munidasa M."/>
            <person name="Muniz J."/>
            <person name="Nguyen L."/>
            <person name="Ongeri F."/>
            <person name="Osuji N."/>
            <person name="Pu L.-L."/>
            <person name="Puazo M."/>
            <person name="Qu C."/>
            <person name="Quiroz J."/>
            <person name="Raj R."/>
            <person name="Weissenberger G."/>
            <person name="Xin Y."/>
            <person name="Zou X."/>
            <person name="Han Y."/>
            <person name="Richards S."/>
            <person name="Worley K."/>
            <person name="Muzny D."/>
            <person name="Gibbs R."/>
        </authorList>
    </citation>
    <scope>NUCLEOTIDE SEQUENCE</scope>
    <source>
        <strain evidence="1">Sampled in the wild</strain>
    </source>
</reference>
<evidence type="ECO:0000313" key="1">
    <source>
        <dbReference type="EMBL" id="KAG8226127.1"/>
    </source>
</evidence>
<dbReference type="EMBL" id="KZ308268">
    <property type="protein sequence ID" value="KAG8226127.1"/>
    <property type="molecule type" value="Genomic_DNA"/>
</dbReference>
<accession>A0A8K0K0P1</accession>
<dbReference type="Proteomes" id="UP000792457">
    <property type="component" value="Unassembled WGS sequence"/>
</dbReference>
<evidence type="ECO:0000313" key="2">
    <source>
        <dbReference type="Proteomes" id="UP000792457"/>
    </source>
</evidence>
<comment type="caution">
    <text evidence="1">The sequence shown here is derived from an EMBL/GenBank/DDBJ whole genome shotgun (WGS) entry which is preliminary data.</text>
</comment>
<gene>
    <name evidence="1" type="ORF">J437_LFUL003274</name>
</gene>
<dbReference type="AlphaFoldDB" id="A0A8K0K0P1"/>
<dbReference type="OrthoDB" id="7971529at2759"/>
<sequence length="157" mass="18658">MKKIHIAKFSCQFIQDQIQGHYFIKDLESAEFAAILSDTLNNIKLYPILVRYFNVTKGIWIDYNCLFEEIRKLNIYLSSEKLVEWENEHVEVDKRWVEIFNHFKNAHIPYENLLLLVQFTASITANFYIHCAALAPMQHLKGYFHLLMIFGQLKNQD</sequence>
<name>A0A8K0K0P1_LADFU</name>
<proteinExistence type="predicted"/>
<protein>
    <submittedName>
        <fullName evidence="1">Uncharacterized protein</fullName>
    </submittedName>
</protein>
<reference evidence="1" key="2">
    <citation type="submission" date="2017-10" db="EMBL/GenBank/DDBJ databases">
        <title>Ladona fulva Genome sequencing and assembly.</title>
        <authorList>
            <person name="Murali S."/>
            <person name="Richards S."/>
            <person name="Bandaranaike D."/>
            <person name="Bellair M."/>
            <person name="Blankenburg K."/>
            <person name="Chao H."/>
            <person name="Dinh H."/>
            <person name="Doddapaneni H."/>
            <person name="Dugan-Rocha S."/>
            <person name="Elkadiri S."/>
            <person name="Gnanaolivu R."/>
            <person name="Hernandez B."/>
            <person name="Skinner E."/>
            <person name="Javaid M."/>
            <person name="Lee S."/>
            <person name="Li M."/>
            <person name="Ming W."/>
            <person name="Munidasa M."/>
            <person name="Muniz J."/>
            <person name="Nguyen L."/>
            <person name="Hughes D."/>
            <person name="Osuji N."/>
            <person name="Pu L.-L."/>
            <person name="Puazo M."/>
            <person name="Qu C."/>
            <person name="Quiroz J."/>
            <person name="Raj R."/>
            <person name="Weissenberger G."/>
            <person name="Xin Y."/>
            <person name="Zou X."/>
            <person name="Han Y."/>
            <person name="Worley K."/>
            <person name="Muzny D."/>
            <person name="Gibbs R."/>
        </authorList>
    </citation>
    <scope>NUCLEOTIDE SEQUENCE</scope>
    <source>
        <strain evidence="1">Sampled in the wild</strain>
    </source>
</reference>
<keyword evidence="2" id="KW-1185">Reference proteome</keyword>
<organism evidence="1 2">
    <name type="scientific">Ladona fulva</name>
    <name type="common">Scarce chaser dragonfly</name>
    <name type="synonym">Libellula fulva</name>
    <dbReference type="NCBI Taxonomy" id="123851"/>
    <lineage>
        <taxon>Eukaryota</taxon>
        <taxon>Metazoa</taxon>
        <taxon>Ecdysozoa</taxon>
        <taxon>Arthropoda</taxon>
        <taxon>Hexapoda</taxon>
        <taxon>Insecta</taxon>
        <taxon>Pterygota</taxon>
        <taxon>Palaeoptera</taxon>
        <taxon>Odonata</taxon>
        <taxon>Epiprocta</taxon>
        <taxon>Anisoptera</taxon>
        <taxon>Libelluloidea</taxon>
        <taxon>Libellulidae</taxon>
        <taxon>Ladona</taxon>
    </lineage>
</organism>